<evidence type="ECO:0000256" key="2">
    <source>
        <dbReference type="ARBA" id="ARBA00022490"/>
    </source>
</evidence>
<dbReference type="InterPro" id="IPR011335">
    <property type="entry name" value="Restrct_endonuc-II-like"/>
</dbReference>
<organism evidence="15 18">
    <name type="scientific">Lactobacillus selangorensis</name>
    <dbReference type="NCBI Taxonomy" id="81857"/>
    <lineage>
        <taxon>Bacteria</taxon>
        <taxon>Bacillati</taxon>
        <taxon>Bacillota</taxon>
        <taxon>Bacilli</taxon>
        <taxon>Lactobacillales</taxon>
        <taxon>Lactobacillaceae</taxon>
        <taxon>Lactobacillus</taxon>
    </lineage>
</organism>
<comment type="caution">
    <text evidence="15">The sequence shown here is derived from an EMBL/GenBank/DDBJ whole genome shotgun (WGS) entry which is preliminary data.</text>
</comment>
<gene>
    <name evidence="13" type="primary">recU</name>
    <name evidence="15" type="ORF">IV38_GL000377</name>
    <name evidence="16" type="ORF">IV40_GL000291</name>
</gene>
<keyword evidence="2 13" id="KW-0963">Cytoplasm</keyword>
<protein>
    <recommendedName>
        <fullName evidence="12 13">Holliday junction resolvase RecU</fullName>
        <ecNumber evidence="13 14">3.1.21.10</ecNumber>
    </recommendedName>
    <alternativeName>
        <fullName evidence="13">Recombination protein U homolog</fullName>
    </alternativeName>
</protein>
<comment type="cofactor">
    <cofactor evidence="13">
        <name>Mg(2+)</name>
        <dbReference type="ChEBI" id="CHEBI:18420"/>
    </cofactor>
    <text evidence="13">Binds 1 Mg(2+) ion per subunit.</text>
</comment>
<dbReference type="GO" id="GO:0007059">
    <property type="term" value="P:chromosome segregation"/>
    <property type="evidence" value="ECO:0007669"/>
    <property type="project" value="UniProtKB-UniRule"/>
</dbReference>
<keyword evidence="3 13" id="KW-0540">Nuclease</keyword>
<dbReference type="EC" id="3.1.21.10" evidence="13 14"/>
<dbReference type="SUPFAM" id="SSF52980">
    <property type="entry name" value="Restriction endonuclease-like"/>
    <property type="match status" value="1"/>
</dbReference>
<keyword evidence="6 13" id="KW-0227">DNA damage</keyword>
<evidence type="ECO:0000256" key="8">
    <source>
        <dbReference type="ARBA" id="ARBA00022842"/>
    </source>
</evidence>
<dbReference type="AlphaFoldDB" id="A0A0R2FX38"/>
<comment type="subcellular location">
    <subcellularLocation>
        <location evidence="1 13">Cytoplasm</location>
    </subcellularLocation>
</comment>
<dbReference type="STRING" id="81857.IV38_GL000377"/>
<feature type="binding site" evidence="13">
    <location>
        <position position="91"/>
    </location>
    <ligand>
        <name>Mg(2+)</name>
        <dbReference type="ChEBI" id="CHEBI:18420"/>
    </ligand>
</feature>
<reference evidence="17 18" key="1">
    <citation type="journal article" date="2015" name="Genome Announc.">
        <title>Expanding the biotechnology potential of lactobacilli through comparative genomics of 213 strains and associated genera.</title>
        <authorList>
            <person name="Sun Z."/>
            <person name="Harris H.M."/>
            <person name="McCann A."/>
            <person name="Guo C."/>
            <person name="Argimon S."/>
            <person name="Zhang W."/>
            <person name="Yang X."/>
            <person name="Jeffery I.B."/>
            <person name="Cooney J.C."/>
            <person name="Kagawa T.F."/>
            <person name="Liu W."/>
            <person name="Song Y."/>
            <person name="Salvetti E."/>
            <person name="Wrobel A."/>
            <person name="Rasinkangas P."/>
            <person name="Parkhill J."/>
            <person name="Rea M.C."/>
            <person name="O'Sullivan O."/>
            <person name="Ritari J."/>
            <person name="Douillard F.P."/>
            <person name="Paul Ross R."/>
            <person name="Yang R."/>
            <person name="Briner A.E."/>
            <person name="Felis G.E."/>
            <person name="de Vos W.M."/>
            <person name="Barrangou R."/>
            <person name="Klaenhammer T.R."/>
            <person name="Caufield P.W."/>
            <person name="Cui Y."/>
            <person name="Zhang H."/>
            <person name="O'Toole P.W."/>
        </authorList>
    </citation>
    <scope>NUCLEOTIDE SEQUENCE [LARGE SCALE GENOMIC DNA]</scope>
    <source>
        <strain evidence="15 18">ATCC BAA-66</strain>
        <strain evidence="16 17">DSM 13344</strain>
    </source>
</reference>
<feature type="binding site" evidence="13">
    <location>
        <position position="106"/>
    </location>
    <ligand>
        <name>Mg(2+)</name>
        <dbReference type="ChEBI" id="CHEBI:18420"/>
    </ligand>
</feature>
<evidence type="ECO:0000256" key="5">
    <source>
        <dbReference type="ARBA" id="ARBA00022759"/>
    </source>
</evidence>
<evidence type="ECO:0000256" key="3">
    <source>
        <dbReference type="ARBA" id="ARBA00022722"/>
    </source>
</evidence>
<dbReference type="GO" id="GO:0008821">
    <property type="term" value="F:crossover junction DNA endonuclease activity"/>
    <property type="evidence" value="ECO:0007669"/>
    <property type="project" value="UniProtKB-EC"/>
</dbReference>
<dbReference type="Proteomes" id="UP000051645">
    <property type="component" value="Unassembled WGS sequence"/>
</dbReference>
<feature type="site" description="Transition state stabilizer" evidence="13">
    <location>
        <position position="108"/>
    </location>
</feature>
<dbReference type="EMBL" id="JQAZ01000001">
    <property type="protein sequence ID" value="KRN33978.1"/>
    <property type="molecule type" value="Genomic_DNA"/>
</dbReference>
<evidence type="ECO:0000256" key="12">
    <source>
        <dbReference type="ARBA" id="ARBA00029523"/>
    </source>
</evidence>
<feature type="binding site" evidence="13">
    <location>
        <position position="93"/>
    </location>
    <ligand>
        <name>Mg(2+)</name>
        <dbReference type="ChEBI" id="CHEBI:18420"/>
    </ligand>
</feature>
<evidence type="ECO:0000256" key="14">
    <source>
        <dbReference type="NCBIfam" id="TIGR00648"/>
    </source>
</evidence>
<dbReference type="GO" id="GO:0000287">
    <property type="term" value="F:magnesium ion binding"/>
    <property type="evidence" value="ECO:0007669"/>
    <property type="project" value="UniProtKB-UniRule"/>
</dbReference>
<comment type="catalytic activity">
    <reaction evidence="13">
        <text>Endonucleolytic cleavage at a junction such as a reciprocal single-stranded crossover between two homologous DNA duplexes (Holliday junction).</text>
        <dbReference type="EC" id="3.1.21.10"/>
    </reaction>
</comment>
<evidence type="ECO:0000313" key="18">
    <source>
        <dbReference type="Proteomes" id="UP000051751"/>
    </source>
</evidence>
<accession>A0A0R2FX38</accession>
<name>A0A0R2FX38_9LACO</name>
<dbReference type="PATRIC" id="fig|81857.3.peg.382"/>
<dbReference type="NCBIfam" id="NF002584">
    <property type="entry name" value="PRK02234.1-5"/>
    <property type="match status" value="1"/>
</dbReference>
<dbReference type="CDD" id="cd22354">
    <property type="entry name" value="RecU-like"/>
    <property type="match status" value="1"/>
</dbReference>
<proteinExistence type="inferred from homology"/>
<evidence type="ECO:0000313" key="17">
    <source>
        <dbReference type="Proteomes" id="UP000051645"/>
    </source>
</evidence>
<dbReference type="Gene3D" id="3.40.1350.10">
    <property type="match status" value="1"/>
</dbReference>
<dbReference type="Pfam" id="PF03838">
    <property type="entry name" value="RecU"/>
    <property type="match status" value="1"/>
</dbReference>
<keyword evidence="4 13" id="KW-0479">Metal-binding</keyword>
<evidence type="ECO:0000256" key="1">
    <source>
        <dbReference type="ARBA" id="ARBA00004496"/>
    </source>
</evidence>
<evidence type="ECO:0000256" key="9">
    <source>
        <dbReference type="ARBA" id="ARBA00023172"/>
    </source>
</evidence>
<dbReference type="HAMAP" id="MF_00130">
    <property type="entry name" value="RecU"/>
    <property type="match status" value="1"/>
</dbReference>
<evidence type="ECO:0000256" key="6">
    <source>
        <dbReference type="ARBA" id="ARBA00022763"/>
    </source>
</evidence>
<dbReference type="GO" id="GO:0006281">
    <property type="term" value="P:DNA repair"/>
    <property type="evidence" value="ECO:0007669"/>
    <property type="project" value="UniProtKB-UniRule"/>
</dbReference>
<dbReference type="EMBL" id="JQAT01000001">
    <property type="protein sequence ID" value="KRN29492.1"/>
    <property type="molecule type" value="Genomic_DNA"/>
</dbReference>
<dbReference type="NCBIfam" id="TIGR00648">
    <property type="entry name" value="recU"/>
    <property type="match status" value="1"/>
</dbReference>
<dbReference type="GO" id="GO:0006310">
    <property type="term" value="P:DNA recombination"/>
    <property type="evidence" value="ECO:0007669"/>
    <property type="project" value="UniProtKB-UniRule"/>
</dbReference>
<comment type="similarity">
    <text evidence="11 13">Belongs to the RecU family.</text>
</comment>
<evidence type="ECO:0000313" key="16">
    <source>
        <dbReference type="EMBL" id="KRN33978.1"/>
    </source>
</evidence>
<dbReference type="PIRSF" id="PIRSF037785">
    <property type="entry name" value="RecU"/>
    <property type="match status" value="1"/>
</dbReference>
<evidence type="ECO:0000256" key="13">
    <source>
        <dbReference type="HAMAP-Rule" id="MF_00130"/>
    </source>
</evidence>
<dbReference type="InterPro" id="IPR004612">
    <property type="entry name" value="Resolv_RecU"/>
</dbReference>
<dbReference type="GO" id="GO:0005737">
    <property type="term" value="C:cytoplasm"/>
    <property type="evidence" value="ECO:0007669"/>
    <property type="project" value="UniProtKB-SubCell"/>
</dbReference>
<keyword evidence="8 13" id="KW-0460">Magnesium</keyword>
<dbReference type="GO" id="GO:0003676">
    <property type="term" value="F:nucleic acid binding"/>
    <property type="evidence" value="ECO:0007669"/>
    <property type="project" value="InterPro"/>
</dbReference>
<keyword evidence="5 13" id="KW-0255">Endonuclease</keyword>
<evidence type="ECO:0000256" key="11">
    <source>
        <dbReference type="ARBA" id="ARBA00023447"/>
    </source>
</evidence>
<keyword evidence="10 13" id="KW-0234">DNA repair</keyword>
<evidence type="ECO:0000313" key="15">
    <source>
        <dbReference type="EMBL" id="KRN29492.1"/>
    </source>
</evidence>
<evidence type="ECO:0000256" key="7">
    <source>
        <dbReference type="ARBA" id="ARBA00022801"/>
    </source>
</evidence>
<dbReference type="Proteomes" id="UP000051751">
    <property type="component" value="Unassembled WGS sequence"/>
</dbReference>
<feature type="binding site" evidence="13">
    <location>
        <position position="125"/>
    </location>
    <ligand>
        <name>Mg(2+)</name>
        <dbReference type="ChEBI" id="CHEBI:18420"/>
    </ligand>
</feature>
<comment type="function">
    <text evidence="13">Endonuclease that resolves Holliday junction intermediates in genetic recombination. Cleaves mobile four-strand junctions by introducing symmetrical nicks in paired strands. Promotes annealing of linear ssDNA with homologous dsDNA. Required for DNA repair, homologous recombination and chromosome segregation.</text>
</comment>
<sequence>MITVTFHYPNGQPYLHHEAKKAKKQAASATTIFGKRGMSLEEELNESNQYYLAKEIAVVHKKPTPIQIVKVDYPQRSQAVIKEAYFKRPSTTDYNGVYHGHYIDFDAKETKSKTSFPLHNFHEHQVKHMDECLKQGGICFALIRFVVLDRIFVYPASNLITFWRAQMTGGRKSIPLDAVVADGVEINYQLNPLIPYLDGVDELIARTQQGGN</sequence>
<keyword evidence="17" id="KW-1185">Reference proteome</keyword>
<evidence type="ECO:0000256" key="10">
    <source>
        <dbReference type="ARBA" id="ARBA00023204"/>
    </source>
</evidence>
<dbReference type="InterPro" id="IPR011856">
    <property type="entry name" value="tRNA_endonuc-like_dom_sf"/>
</dbReference>
<keyword evidence="9 13" id="KW-0233">DNA recombination</keyword>
<evidence type="ECO:0000256" key="4">
    <source>
        <dbReference type="ARBA" id="ARBA00022723"/>
    </source>
</evidence>
<keyword evidence="7 13" id="KW-0378">Hydrolase</keyword>